<keyword evidence="2" id="KW-1185">Reference proteome</keyword>
<organism evidence="1 2">
    <name type="scientific">Rhamnusium bicolor</name>
    <dbReference type="NCBI Taxonomy" id="1586634"/>
    <lineage>
        <taxon>Eukaryota</taxon>
        <taxon>Metazoa</taxon>
        <taxon>Ecdysozoa</taxon>
        <taxon>Arthropoda</taxon>
        <taxon>Hexapoda</taxon>
        <taxon>Insecta</taxon>
        <taxon>Pterygota</taxon>
        <taxon>Neoptera</taxon>
        <taxon>Endopterygota</taxon>
        <taxon>Coleoptera</taxon>
        <taxon>Polyphaga</taxon>
        <taxon>Cucujiformia</taxon>
        <taxon>Chrysomeloidea</taxon>
        <taxon>Cerambycidae</taxon>
        <taxon>Lepturinae</taxon>
        <taxon>Rhagiini</taxon>
        <taxon>Rhamnusium</taxon>
    </lineage>
</organism>
<dbReference type="AlphaFoldDB" id="A0AAV8ZJ45"/>
<reference evidence="1" key="1">
    <citation type="journal article" date="2023" name="Insect Mol. Biol.">
        <title>Genome sequencing provides insights into the evolution of gene families encoding plant cell wall-degrading enzymes in longhorned beetles.</title>
        <authorList>
            <person name="Shin N.R."/>
            <person name="Okamura Y."/>
            <person name="Kirsch R."/>
            <person name="Pauchet Y."/>
        </authorList>
    </citation>
    <scope>NUCLEOTIDE SEQUENCE</scope>
    <source>
        <strain evidence="1">RBIC_L_NR</strain>
    </source>
</reference>
<evidence type="ECO:0000313" key="2">
    <source>
        <dbReference type="Proteomes" id="UP001162156"/>
    </source>
</evidence>
<evidence type="ECO:0008006" key="3">
    <source>
        <dbReference type="Google" id="ProtNLM"/>
    </source>
</evidence>
<sequence>MLEGVQRRMLLRVGSAYRTTSTVVLQVITGIIPIDLMVEERKYLHEMDNGQDLAIRKAARERTLNLWQQRWELNEEKGQWTKRLIPDLRPWVTCKHIRIDHYISQFLIGHGSFGAYTQRIGISENAFCVYCGEEDCPAHMVLYCHRWAPYRIATYGELGFQLIAETLVAHMIEDKRQGNTIGNMIRKIMQEKEKERRAREN</sequence>
<dbReference type="EMBL" id="JANEYF010001334">
    <property type="protein sequence ID" value="KAJ8964630.1"/>
    <property type="molecule type" value="Genomic_DNA"/>
</dbReference>
<protein>
    <recommendedName>
        <fullName evidence="3">Reverse transcriptase zinc-binding domain-containing protein</fullName>
    </recommendedName>
</protein>
<evidence type="ECO:0000313" key="1">
    <source>
        <dbReference type="EMBL" id="KAJ8964630.1"/>
    </source>
</evidence>
<name>A0AAV8ZJ45_9CUCU</name>
<proteinExistence type="predicted"/>
<accession>A0AAV8ZJ45</accession>
<comment type="caution">
    <text evidence="1">The sequence shown here is derived from an EMBL/GenBank/DDBJ whole genome shotgun (WGS) entry which is preliminary data.</text>
</comment>
<dbReference type="Proteomes" id="UP001162156">
    <property type="component" value="Unassembled WGS sequence"/>
</dbReference>
<gene>
    <name evidence="1" type="ORF">NQ314_004739</name>
</gene>